<accession>A0A2A2TMR4</accession>
<evidence type="ECO:0000313" key="1">
    <source>
        <dbReference type="EMBL" id="PAX59715.1"/>
    </source>
</evidence>
<comment type="caution">
    <text evidence="1">The sequence shown here is derived from an EMBL/GenBank/DDBJ whole genome shotgun (WGS) entry which is preliminary data.</text>
</comment>
<gene>
    <name evidence="1" type="ORF">CK510_05765</name>
</gene>
<dbReference type="OrthoDB" id="454733at2"/>
<dbReference type="InterPro" id="IPR014971">
    <property type="entry name" value="KGK"/>
</dbReference>
<reference evidence="1 2" key="1">
    <citation type="submission" date="2017-08" db="EMBL/GenBank/DDBJ databases">
        <title>Draft genome sequence of filamentous cyanobacterium Calothrix elsteri CCALA 953.</title>
        <authorList>
            <person name="Gagunashvili A.N."/>
            <person name="Elster J."/>
            <person name="Andresson O.S."/>
        </authorList>
    </citation>
    <scope>NUCLEOTIDE SEQUENCE [LARGE SCALE GENOMIC DNA]</scope>
    <source>
        <strain evidence="1 2">CCALA 953</strain>
    </source>
</reference>
<evidence type="ECO:0000313" key="2">
    <source>
        <dbReference type="Proteomes" id="UP000218238"/>
    </source>
</evidence>
<dbReference type="RefSeq" id="WP_095720788.1">
    <property type="nucleotide sequence ID" value="NZ_NTFS01000039.1"/>
</dbReference>
<sequence>MEDKFKSIECNDDDVMQFGENTYKVDKLKQSINNICNDSLACAVNQELNRQRIQLTRKHPSATFFKDGVECKILNLGSKKWKKGRVKINISIEFYLDDEENNHSESSLDDLRQMFNETQS</sequence>
<protein>
    <submittedName>
        <fullName evidence="1">KGK family protein</fullName>
    </submittedName>
</protein>
<dbReference type="Proteomes" id="UP000218238">
    <property type="component" value="Unassembled WGS sequence"/>
</dbReference>
<dbReference type="AlphaFoldDB" id="A0A2A2TMR4"/>
<organism evidence="1 2">
    <name type="scientific">Brunnivagina elsteri CCALA 953</name>
    <dbReference type="NCBI Taxonomy" id="987040"/>
    <lineage>
        <taxon>Bacteria</taxon>
        <taxon>Bacillati</taxon>
        <taxon>Cyanobacteriota</taxon>
        <taxon>Cyanophyceae</taxon>
        <taxon>Nostocales</taxon>
        <taxon>Calotrichaceae</taxon>
        <taxon>Brunnivagina</taxon>
    </lineage>
</organism>
<proteinExistence type="predicted"/>
<dbReference type="Pfam" id="PF08872">
    <property type="entry name" value="KGK"/>
    <property type="match status" value="1"/>
</dbReference>
<dbReference type="EMBL" id="NTFS01000039">
    <property type="protein sequence ID" value="PAX59715.1"/>
    <property type="molecule type" value="Genomic_DNA"/>
</dbReference>
<name>A0A2A2TMR4_9CYAN</name>
<keyword evidence="2" id="KW-1185">Reference proteome</keyword>